<dbReference type="Pfam" id="PF12802">
    <property type="entry name" value="MarR_2"/>
    <property type="match status" value="1"/>
</dbReference>
<dbReference type="GO" id="GO:0003700">
    <property type="term" value="F:DNA-binding transcription factor activity"/>
    <property type="evidence" value="ECO:0007669"/>
    <property type="project" value="InterPro"/>
</dbReference>
<name>A0A2S9QFJ6_9HYPH</name>
<sequence length="177" mass="19688">MATRQDDRNAQPSHRALVEEVGRATRTMGAQSVITSKTVADRFGLNQTDLEVLDLIVMRETASAGELAKATGLTSGSVTALIDRLTAAGYVERFDDPKDRRRVLVRARQDAIEPIKAAYLGLQERMFGLWSTFEARELEIIADFLKRSTELAVEYRRSLLDAPSPPKRHTGRGSDRS</sequence>
<dbReference type="AlphaFoldDB" id="A0A2S9QFJ6"/>
<reference evidence="2 3" key="1">
    <citation type="submission" date="2018-02" db="EMBL/GenBank/DDBJ databases">
        <title>Whole genome sequencing of endophytic bacterium.</title>
        <authorList>
            <person name="Eedara R."/>
            <person name="Podile A.R."/>
        </authorList>
    </citation>
    <scope>NUCLEOTIDE SEQUENCE [LARGE SCALE GENOMIC DNA]</scope>
    <source>
        <strain evidence="2 3">RP1T</strain>
    </source>
</reference>
<dbReference type="InterPro" id="IPR011991">
    <property type="entry name" value="ArsR-like_HTH"/>
</dbReference>
<dbReference type="InterPro" id="IPR039422">
    <property type="entry name" value="MarR/SlyA-like"/>
</dbReference>
<protein>
    <submittedName>
        <fullName evidence="2">Transcriptional regulator</fullName>
    </submittedName>
</protein>
<dbReference type="PROSITE" id="PS50995">
    <property type="entry name" value="HTH_MARR_2"/>
    <property type="match status" value="1"/>
</dbReference>
<dbReference type="RefSeq" id="WP_105861790.1">
    <property type="nucleotide sequence ID" value="NZ_PUEJ01000003.1"/>
</dbReference>
<organism evidence="2 3">
    <name type="scientific">Labrys okinawensis</name>
    <dbReference type="NCBI Taxonomy" id="346911"/>
    <lineage>
        <taxon>Bacteria</taxon>
        <taxon>Pseudomonadati</taxon>
        <taxon>Pseudomonadota</taxon>
        <taxon>Alphaproteobacteria</taxon>
        <taxon>Hyphomicrobiales</taxon>
        <taxon>Xanthobacteraceae</taxon>
        <taxon>Labrys</taxon>
    </lineage>
</organism>
<dbReference type="PRINTS" id="PR00598">
    <property type="entry name" value="HTHMARR"/>
</dbReference>
<keyword evidence="3" id="KW-1185">Reference proteome</keyword>
<dbReference type="InterPro" id="IPR036390">
    <property type="entry name" value="WH_DNA-bd_sf"/>
</dbReference>
<dbReference type="SUPFAM" id="SSF46785">
    <property type="entry name" value="Winged helix' DNA-binding domain"/>
    <property type="match status" value="1"/>
</dbReference>
<proteinExistence type="predicted"/>
<accession>A0A2S9QFJ6</accession>
<dbReference type="Gene3D" id="1.10.10.10">
    <property type="entry name" value="Winged helix-like DNA-binding domain superfamily/Winged helix DNA-binding domain"/>
    <property type="match status" value="1"/>
</dbReference>
<dbReference type="SMART" id="SM00347">
    <property type="entry name" value="HTH_MARR"/>
    <property type="match status" value="1"/>
</dbReference>
<dbReference type="InterPro" id="IPR036388">
    <property type="entry name" value="WH-like_DNA-bd_sf"/>
</dbReference>
<gene>
    <name evidence="2" type="ORF">C5L14_09585</name>
</gene>
<dbReference type="EMBL" id="PUEJ01000003">
    <property type="protein sequence ID" value="PRH88124.1"/>
    <property type="molecule type" value="Genomic_DNA"/>
</dbReference>
<evidence type="ECO:0000313" key="3">
    <source>
        <dbReference type="Proteomes" id="UP000237682"/>
    </source>
</evidence>
<dbReference type="GO" id="GO:0006950">
    <property type="term" value="P:response to stress"/>
    <property type="evidence" value="ECO:0007669"/>
    <property type="project" value="TreeGrafter"/>
</dbReference>
<feature type="domain" description="HTH marR-type" evidence="1">
    <location>
        <begin position="14"/>
        <end position="150"/>
    </location>
</feature>
<comment type="caution">
    <text evidence="2">The sequence shown here is derived from an EMBL/GenBank/DDBJ whole genome shotgun (WGS) entry which is preliminary data.</text>
</comment>
<dbReference type="InterPro" id="IPR000835">
    <property type="entry name" value="HTH_MarR-typ"/>
</dbReference>
<dbReference type="Proteomes" id="UP000237682">
    <property type="component" value="Unassembled WGS sequence"/>
</dbReference>
<evidence type="ECO:0000259" key="1">
    <source>
        <dbReference type="PROSITE" id="PS50995"/>
    </source>
</evidence>
<dbReference type="PANTHER" id="PTHR33164">
    <property type="entry name" value="TRANSCRIPTIONAL REGULATOR, MARR FAMILY"/>
    <property type="match status" value="1"/>
</dbReference>
<dbReference type="CDD" id="cd00090">
    <property type="entry name" value="HTH_ARSR"/>
    <property type="match status" value="1"/>
</dbReference>
<dbReference type="OrthoDB" id="8447118at2"/>
<dbReference type="PANTHER" id="PTHR33164:SF106">
    <property type="entry name" value="TRANSCRIPTIONAL REGULATORY PROTEIN"/>
    <property type="match status" value="1"/>
</dbReference>
<evidence type="ECO:0000313" key="2">
    <source>
        <dbReference type="EMBL" id="PRH88124.1"/>
    </source>
</evidence>